<organism evidence="2 3">
    <name type="scientific">Nannocystis radixulma</name>
    <dbReference type="NCBI Taxonomy" id="2995305"/>
    <lineage>
        <taxon>Bacteria</taxon>
        <taxon>Pseudomonadati</taxon>
        <taxon>Myxococcota</taxon>
        <taxon>Polyangia</taxon>
        <taxon>Nannocystales</taxon>
        <taxon>Nannocystaceae</taxon>
        <taxon>Nannocystis</taxon>
    </lineage>
</organism>
<feature type="region of interest" description="Disordered" evidence="1">
    <location>
        <begin position="33"/>
        <end position="54"/>
    </location>
</feature>
<reference evidence="2 3" key="1">
    <citation type="submission" date="2022-11" db="EMBL/GenBank/DDBJ databases">
        <title>Minimal conservation of predation-associated metabolite biosynthetic gene clusters underscores biosynthetic potential of Myxococcota including descriptions for ten novel species: Archangium lansinium sp. nov., Myxococcus landrumus sp. nov., Nannocystis bai.</title>
        <authorList>
            <person name="Ahearne A."/>
            <person name="Stevens C."/>
            <person name="Dowd S."/>
        </authorList>
    </citation>
    <scope>NUCLEOTIDE SEQUENCE [LARGE SCALE GENOMIC DNA]</scope>
    <source>
        <strain evidence="2 3">NCELM</strain>
    </source>
</reference>
<dbReference type="Proteomes" id="UP001217838">
    <property type="component" value="Unassembled WGS sequence"/>
</dbReference>
<gene>
    <name evidence="2" type="ORF">POL58_41595</name>
</gene>
<evidence type="ECO:0000256" key="1">
    <source>
        <dbReference type="SAM" id="MobiDB-lite"/>
    </source>
</evidence>
<dbReference type="RefSeq" id="WP_272008439.1">
    <property type="nucleotide sequence ID" value="NZ_JAQNDN010000024.1"/>
</dbReference>
<keyword evidence="3" id="KW-1185">Reference proteome</keyword>
<sequence length="234" mass="23962">MLTNRTSLVLAVILAACGGESATKPAPVEAAKAAAPAPAPADKPAEAAPAKPAEQPVLADSGLGVGGKFKPFEIVNCDSGEKYCQVCKFGGSPKIMAVGTLDDPAFKDDIKNLDALVKKYGEDKIKAFAVITDIKDGKATTPTGDRAALEAKVKDLRTELGVAIPLVVPADEGGKNDAFDGWYNITKSRTVMFADGRNAVKYSGVAPADLSGLNTAIQEVLGVPAGAAEPPKAG</sequence>
<evidence type="ECO:0000313" key="2">
    <source>
        <dbReference type="EMBL" id="MDC0674316.1"/>
    </source>
</evidence>
<proteinExistence type="predicted"/>
<evidence type="ECO:0000313" key="3">
    <source>
        <dbReference type="Proteomes" id="UP001217838"/>
    </source>
</evidence>
<name>A0ABT5BMZ7_9BACT</name>
<accession>A0ABT5BMZ7</accession>
<protein>
    <recommendedName>
        <fullName evidence="4">Thioredoxin domain-containing protein</fullName>
    </recommendedName>
</protein>
<dbReference type="PROSITE" id="PS51257">
    <property type="entry name" value="PROKAR_LIPOPROTEIN"/>
    <property type="match status" value="1"/>
</dbReference>
<comment type="caution">
    <text evidence="2">The sequence shown here is derived from an EMBL/GenBank/DDBJ whole genome shotgun (WGS) entry which is preliminary data.</text>
</comment>
<dbReference type="EMBL" id="JAQNDN010000024">
    <property type="protein sequence ID" value="MDC0674316.1"/>
    <property type="molecule type" value="Genomic_DNA"/>
</dbReference>
<evidence type="ECO:0008006" key="4">
    <source>
        <dbReference type="Google" id="ProtNLM"/>
    </source>
</evidence>